<feature type="region of interest" description="Disordered" evidence="1">
    <location>
        <begin position="1"/>
        <end position="20"/>
    </location>
</feature>
<sequence length="97" mass="10880">MEDPKMVERAFAPSGSTSCETRIQRRNEDDLLPLPLPSTMRTHCKDPVCREGCCLPLPMPMLTDDVSLQEEGKILRVETIFTSSGRDEGRVAARVFI</sequence>
<proteinExistence type="predicted"/>
<organism evidence="2 3">
    <name type="scientific">Vespula pensylvanica</name>
    <name type="common">Western yellow jacket</name>
    <name type="synonym">Wasp</name>
    <dbReference type="NCBI Taxonomy" id="30213"/>
    <lineage>
        <taxon>Eukaryota</taxon>
        <taxon>Metazoa</taxon>
        <taxon>Ecdysozoa</taxon>
        <taxon>Arthropoda</taxon>
        <taxon>Hexapoda</taxon>
        <taxon>Insecta</taxon>
        <taxon>Pterygota</taxon>
        <taxon>Neoptera</taxon>
        <taxon>Endopterygota</taxon>
        <taxon>Hymenoptera</taxon>
        <taxon>Apocrita</taxon>
        <taxon>Aculeata</taxon>
        <taxon>Vespoidea</taxon>
        <taxon>Vespidae</taxon>
        <taxon>Vespinae</taxon>
        <taxon>Vespula</taxon>
    </lineage>
</organism>
<dbReference type="AlphaFoldDB" id="A0A834KCP1"/>
<gene>
    <name evidence="2" type="ORF">H0235_014951</name>
</gene>
<keyword evidence="3" id="KW-1185">Reference proteome</keyword>
<dbReference type="Proteomes" id="UP000600918">
    <property type="component" value="Unassembled WGS sequence"/>
</dbReference>
<accession>A0A834KCP1</accession>
<evidence type="ECO:0000256" key="1">
    <source>
        <dbReference type="SAM" id="MobiDB-lite"/>
    </source>
</evidence>
<reference evidence="2" key="1">
    <citation type="journal article" date="2020" name="G3 (Bethesda)">
        <title>High-Quality Assemblies for Three Invasive Social Wasps from the &lt;i&gt;Vespula&lt;/i&gt; Genus.</title>
        <authorList>
            <person name="Harrop T.W.R."/>
            <person name="Guhlin J."/>
            <person name="McLaughlin G.M."/>
            <person name="Permina E."/>
            <person name="Stockwell P."/>
            <person name="Gilligan J."/>
            <person name="Le Lec M.F."/>
            <person name="Gruber M.A.M."/>
            <person name="Quinn O."/>
            <person name="Lovegrove M."/>
            <person name="Duncan E.J."/>
            <person name="Remnant E.J."/>
            <person name="Van Eeckhoven J."/>
            <person name="Graham B."/>
            <person name="Knapp R.A."/>
            <person name="Langford K.W."/>
            <person name="Kronenberg Z."/>
            <person name="Press M.O."/>
            <person name="Eacker S.M."/>
            <person name="Wilson-Rankin E.E."/>
            <person name="Purcell J."/>
            <person name="Lester P.J."/>
            <person name="Dearden P.K."/>
        </authorList>
    </citation>
    <scope>NUCLEOTIDE SEQUENCE</scope>
    <source>
        <strain evidence="2">Volc-1</strain>
    </source>
</reference>
<protein>
    <submittedName>
        <fullName evidence="2">Uncharacterized protein</fullName>
    </submittedName>
</protein>
<evidence type="ECO:0000313" key="3">
    <source>
        <dbReference type="Proteomes" id="UP000600918"/>
    </source>
</evidence>
<name>A0A834KCP1_VESPE</name>
<dbReference type="EMBL" id="JACSDY010000016">
    <property type="protein sequence ID" value="KAF7404257.1"/>
    <property type="molecule type" value="Genomic_DNA"/>
</dbReference>
<comment type="caution">
    <text evidence="2">The sequence shown here is derived from an EMBL/GenBank/DDBJ whole genome shotgun (WGS) entry which is preliminary data.</text>
</comment>
<evidence type="ECO:0000313" key="2">
    <source>
        <dbReference type="EMBL" id="KAF7404257.1"/>
    </source>
</evidence>